<proteinExistence type="predicted"/>
<evidence type="ECO:0000256" key="4">
    <source>
        <dbReference type="ARBA" id="ARBA00023004"/>
    </source>
</evidence>
<dbReference type="GO" id="GO:0006412">
    <property type="term" value="P:translation"/>
    <property type="evidence" value="ECO:0007669"/>
    <property type="project" value="InterPro"/>
</dbReference>
<comment type="subcellular location">
    <subcellularLocation>
        <location evidence="1">Mitochondrion</location>
    </subcellularLocation>
</comment>
<protein>
    <submittedName>
        <fullName evidence="9">Uncharacterized protein</fullName>
    </submittedName>
</protein>
<dbReference type="GO" id="GO:0051536">
    <property type="term" value="F:iron-sulfur cluster binding"/>
    <property type="evidence" value="ECO:0007669"/>
    <property type="project" value="UniProtKB-KW"/>
</dbReference>
<dbReference type="AlphaFoldDB" id="A0A9W6BUM0"/>
<dbReference type="InterPro" id="IPR052571">
    <property type="entry name" value="Mt_RNA_Methyltransferase"/>
</dbReference>
<keyword evidence="10" id="KW-1185">Reference proteome</keyword>
<dbReference type="PANTHER" id="PTHR13184">
    <property type="entry name" value="37S RIBOSOMAL PROTEIN S22"/>
    <property type="match status" value="1"/>
</dbReference>
<feature type="region of interest" description="Disordered" evidence="8">
    <location>
        <begin position="1115"/>
        <end position="1135"/>
    </location>
</feature>
<dbReference type="Pfam" id="PF09243">
    <property type="entry name" value="Rsm22"/>
    <property type="match status" value="2"/>
</dbReference>
<evidence type="ECO:0000256" key="2">
    <source>
        <dbReference type="ARBA" id="ARBA00022723"/>
    </source>
</evidence>
<comment type="caution">
    <text evidence="9">The sequence shown here is derived from an EMBL/GenBank/DDBJ whole genome shotgun (WGS) entry which is preliminary data.</text>
</comment>
<organism evidence="9 10">
    <name type="scientific">Pleodorina starrii</name>
    <dbReference type="NCBI Taxonomy" id="330485"/>
    <lineage>
        <taxon>Eukaryota</taxon>
        <taxon>Viridiplantae</taxon>
        <taxon>Chlorophyta</taxon>
        <taxon>core chlorophytes</taxon>
        <taxon>Chlorophyceae</taxon>
        <taxon>CS clade</taxon>
        <taxon>Chlamydomonadales</taxon>
        <taxon>Volvocaceae</taxon>
        <taxon>Pleodorina</taxon>
    </lineage>
</organism>
<accession>A0A9W6BUM0</accession>
<feature type="compositionally biased region" description="Low complexity" evidence="8">
    <location>
        <begin position="1055"/>
        <end position="1064"/>
    </location>
</feature>
<dbReference type="GO" id="GO:0046872">
    <property type="term" value="F:metal ion binding"/>
    <property type="evidence" value="ECO:0007669"/>
    <property type="project" value="UniProtKB-KW"/>
</dbReference>
<feature type="region of interest" description="Disordered" evidence="8">
    <location>
        <begin position="698"/>
        <end position="751"/>
    </location>
</feature>
<evidence type="ECO:0000256" key="3">
    <source>
        <dbReference type="ARBA" id="ARBA00022946"/>
    </source>
</evidence>
<sequence>MRSSTLFVLAWSRQLAYKSTDALNAFWKIIRQVHGLPAALPEVSAEAAGAAARRSVPLVRVPTNVEHELETVLSDRGVKPKEARRLGLELTERLKSLSHTPQRGGVGPHSTRPAPIRGGRLRGAELLAAREAFEAGELLSMDDRAVNAALGLPPPLRDDERHAPQMQKLVPKYKTEAEVMAYIVARLAPEYAVCRRVLDEAARLLEAADAAPAAAEAAGASGPKWRPREALIHGAGVGAAVVAALEACTSPSLTRIVALETSSMRQRLGTRLEQAHRASLQQLEDEPLFGEAAGGGLGRQGQARDRRARRQQAAGPVVSWVQALPPLSKAATAQRRRYDLVIAPYQLTVLPTVEERQRLVRELWDRCGDVLVLVEPGTPRGFAVIAEARELVLSREGRKRAQLEAAAAGAYGGAQPGGGDSATDPRVIGKLKGAGAHVVAPCPHDGICPMLASKRNWCHFSQPLLLPAFMQQAMVLPADKAHGRARALNLQDERFSYVILRRGPRPSLRVAVARDFDTIGGDFGDGARGAGPVGSASLGAVPSRLPPRVVLSQVMLNRAATASATAVGPSGDVAVATAAASAGGAASQRAAQRRTPLFSSQPPADTAVAALGGSTPDPGVPSTVTTATTAKGLETPPRPPVLDAAAGGGSEPAAPSLGAGVEVVRGPATAAFARKYPAFGPGLVGRLIVLQDAGVDWSTPGDDQRDDEAPEEAGVATGRGPRAVVDDADMRHPRAGQPPPPHVSATAAAAAAATAPMAAPAAAPVARRGGDSSSRSPGLDAAVAELSFSMLGGAPAPATGSPRAEAQELDPLALPPSPAWPGAAEVSELEAEPEVSKAEYEVAERQLVERIYGAEAARAWLAGGGAGASGGGGAYGATAALDQIDDADLEEQEEEEQEEAEDIAGAAAVAARRDRSLAAMDGQGPALATRAGAWEDAEAEAEEGEEQEEAELAERQATPASAATRRFAEASSFGWGRLVRSPRLRGGHVILDMCVGPQHHYPDSPPGAPEQDAEGAPADADAVTVDPCTAAAEAAGGLQRASAASSDGVGGIAASGGQSPSSSGRPEGRLVQQVVAKSARRGWMGAPAYRLARRLSWGDCWPDWYIRSHNVREAAAPRAAAGANSEPAPRLGVRR</sequence>
<feature type="region of interest" description="Disordered" evidence="8">
    <location>
        <begin position="98"/>
        <end position="117"/>
    </location>
</feature>
<feature type="region of interest" description="Disordered" evidence="8">
    <location>
        <begin position="289"/>
        <end position="309"/>
    </location>
</feature>
<keyword evidence="6" id="KW-0496">Mitochondrion</keyword>
<keyword evidence="5" id="KW-0411">Iron-sulfur</keyword>
<keyword evidence="4" id="KW-0408">Iron</keyword>
<feature type="region of interest" description="Disordered" evidence="8">
    <location>
        <begin position="942"/>
        <end position="966"/>
    </location>
</feature>
<feature type="region of interest" description="Disordered" evidence="8">
    <location>
        <begin position="996"/>
        <end position="1022"/>
    </location>
</feature>
<comment type="function">
    <text evidence="7">Mitochondrial ribosome (mitoribosome) assembly factor. Binds at the interface of the head and body domains of the mitochondrial small ribosomal subunit (mt-SSU), occluding the mRNA channel and preventing compaction of the head domain towards the body. Probable inactive methyltransferase: retains the characteristic folding and ability to bind S-adenosyl-L-methionine, but it probably lost its methyltransferase activity.</text>
</comment>
<reference evidence="9 10" key="1">
    <citation type="journal article" date="2023" name="Commun. Biol.">
        <title>Reorganization of the ancestral sex-determining regions during the evolution of trioecy in Pleodorina starrii.</title>
        <authorList>
            <person name="Takahashi K."/>
            <person name="Suzuki S."/>
            <person name="Kawai-Toyooka H."/>
            <person name="Yamamoto K."/>
            <person name="Hamaji T."/>
            <person name="Ootsuki R."/>
            <person name="Yamaguchi H."/>
            <person name="Kawachi M."/>
            <person name="Higashiyama T."/>
            <person name="Nozaki H."/>
        </authorList>
    </citation>
    <scope>NUCLEOTIDE SEQUENCE [LARGE SCALE GENOMIC DNA]</scope>
    <source>
        <strain evidence="9 10">NIES-4479</strain>
    </source>
</reference>
<evidence type="ECO:0000313" key="9">
    <source>
        <dbReference type="EMBL" id="GLC58160.1"/>
    </source>
</evidence>
<dbReference type="PANTHER" id="PTHR13184:SF5">
    <property type="entry name" value="METHYLTRANSFERASE-LIKE PROTEIN 17, MITOCHONDRIAL"/>
    <property type="match status" value="1"/>
</dbReference>
<evidence type="ECO:0000256" key="7">
    <source>
        <dbReference type="ARBA" id="ARBA00045681"/>
    </source>
</evidence>
<evidence type="ECO:0000256" key="1">
    <source>
        <dbReference type="ARBA" id="ARBA00004173"/>
    </source>
</evidence>
<feature type="region of interest" description="Disordered" evidence="8">
    <location>
        <begin position="1042"/>
        <end position="1070"/>
    </location>
</feature>
<keyword evidence="2" id="KW-0479">Metal-binding</keyword>
<keyword evidence="3" id="KW-0809">Transit peptide</keyword>
<dbReference type="GO" id="GO:0008168">
    <property type="term" value="F:methyltransferase activity"/>
    <property type="evidence" value="ECO:0007669"/>
    <property type="project" value="InterPro"/>
</dbReference>
<evidence type="ECO:0000313" key="10">
    <source>
        <dbReference type="Proteomes" id="UP001165080"/>
    </source>
</evidence>
<dbReference type="InterPro" id="IPR015324">
    <property type="entry name" value="Ribosomal_Rsm22-like"/>
</dbReference>
<gene>
    <name evidence="9" type="primary">PLEST007644</name>
    <name evidence="9" type="ORF">PLESTB_001325200</name>
</gene>
<feature type="compositionally biased region" description="Acidic residues" evidence="8">
    <location>
        <begin position="942"/>
        <end position="951"/>
    </location>
</feature>
<feature type="region of interest" description="Disordered" evidence="8">
    <location>
        <begin position="587"/>
        <end position="653"/>
    </location>
</feature>
<dbReference type="GO" id="GO:0005763">
    <property type="term" value="C:mitochondrial small ribosomal subunit"/>
    <property type="evidence" value="ECO:0007669"/>
    <property type="project" value="TreeGrafter"/>
</dbReference>
<evidence type="ECO:0000256" key="6">
    <source>
        <dbReference type="ARBA" id="ARBA00023128"/>
    </source>
</evidence>
<evidence type="ECO:0000256" key="8">
    <source>
        <dbReference type="SAM" id="MobiDB-lite"/>
    </source>
</evidence>
<dbReference type="GO" id="GO:0003735">
    <property type="term" value="F:structural constituent of ribosome"/>
    <property type="evidence" value="ECO:0007669"/>
    <property type="project" value="TreeGrafter"/>
</dbReference>
<dbReference type="EMBL" id="BRXU01000021">
    <property type="protein sequence ID" value="GLC58160.1"/>
    <property type="molecule type" value="Genomic_DNA"/>
</dbReference>
<evidence type="ECO:0000256" key="5">
    <source>
        <dbReference type="ARBA" id="ARBA00023014"/>
    </source>
</evidence>
<dbReference type="Proteomes" id="UP001165080">
    <property type="component" value="Unassembled WGS sequence"/>
</dbReference>
<name>A0A9W6BUM0_9CHLO</name>